<evidence type="ECO:0000313" key="1">
    <source>
        <dbReference type="EMBL" id="CAB5495438.1"/>
    </source>
</evidence>
<dbReference type="Proteomes" id="UP000643672">
    <property type="component" value="Unassembled WGS sequence"/>
</dbReference>
<sequence>MFYMNGVGTCNWLEIVSVKTDKSAILTNTEFMTTKRGATSKFVQLYKQ</sequence>
<dbReference type="AlphaFoldDB" id="A0A8H8XBV6"/>
<gene>
    <name evidence="1" type="ORF">THERMOS_292</name>
</gene>
<dbReference type="EMBL" id="CAESAQ020000020">
    <property type="protein sequence ID" value="CAB5495438.1"/>
    <property type="molecule type" value="Genomic_DNA"/>
</dbReference>
<protein>
    <submittedName>
        <fullName evidence="1">Uncharacterized protein</fullName>
    </submittedName>
</protein>
<comment type="caution">
    <text evidence="1">The sequence shown here is derived from an EMBL/GenBank/DDBJ whole genome shotgun (WGS) entry which is preliminary data.</text>
</comment>
<evidence type="ECO:0000313" key="2">
    <source>
        <dbReference type="Proteomes" id="UP000643672"/>
    </source>
</evidence>
<reference evidence="1 2" key="1">
    <citation type="submission" date="2020-05" db="EMBL/GenBank/DDBJ databases">
        <authorList>
            <person name="Petersen J."/>
            <person name="Sayavedra L."/>
        </authorList>
    </citation>
    <scope>NUCLEOTIDE SEQUENCE [LARGE SCALE GENOMIC DNA]</scope>
    <source>
        <strain evidence="1">B thermophilus SOXS</strain>
    </source>
</reference>
<keyword evidence="2" id="KW-1185">Reference proteome</keyword>
<organism evidence="1 2">
    <name type="scientific">Bathymodiolus thermophilus thioautotrophic gill symbiont</name>
    <dbReference type="NCBI Taxonomy" id="2360"/>
    <lineage>
        <taxon>Bacteria</taxon>
        <taxon>Pseudomonadati</taxon>
        <taxon>Pseudomonadota</taxon>
        <taxon>Gammaproteobacteria</taxon>
        <taxon>sulfur-oxidizing symbionts</taxon>
    </lineage>
</organism>
<accession>A0A8H8XBV6</accession>
<name>A0A8H8XBV6_9GAMM</name>
<proteinExistence type="predicted"/>